<evidence type="ECO:0000256" key="2">
    <source>
        <dbReference type="ARBA" id="ARBA00022448"/>
    </source>
</evidence>
<keyword evidence="3 8" id="KW-1134">Transmembrane beta strand</keyword>
<dbReference type="InterPro" id="IPR036942">
    <property type="entry name" value="Beta-barrel_TonB_sf"/>
</dbReference>
<dbReference type="Pfam" id="PF07715">
    <property type="entry name" value="Plug"/>
    <property type="match status" value="1"/>
</dbReference>
<evidence type="ECO:0000256" key="5">
    <source>
        <dbReference type="ARBA" id="ARBA00023077"/>
    </source>
</evidence>
<proteinExistence type="inferred from homology"/>
<dbReference type="Gene3D" id="2.40.170.20">
    <property type="entry name" value="TonB-dependent receptor, beta-barrel domain"/>
    <property type="match status" value="1"/>
</dbReference>
<dbReference type="OrthoDB" id="1383391at2"/>
<dbReference type="Gene3D" id="2.170.130.10">
    <property type="entry name" value="TonB-dependent receptor, plug domain"/>
    <property type="match status" value="1"/>
</dbReference>
<keyword evidence="4 8" id="KW-0812">Transmembrane</keyword>
<evidence type="ECO:0000256" key="9">
    <source>
        <dbReference type="RuleBase" id="RU003357"/>
    </source>
</evidence>
<dbReference type="InterPro" id="IPR023997">
    <property type="entry name" value="TonB-dep_OMP_SusC/RagA_CS"/>
</dbReference>
<dbReference type="STRING" id="870482.SAMN04487987_10762"/>
<sequence>MKIKICETKLFSTKGIKSCLIAFLILLWTNVIQAQTKNVTGVVTGAGLPLAGASVVVKGTNNGVVTDFDGNYSISANAEQTLVFSYLGFINQTIVVGDQFNINVVMEEDLSTLEEVVIVGYGTQLKKEVTGSVGQVKAEELEKVTTSDIGTALQGQIAGVNISSSSGAPGEEANILIRGFSSLIDGQNGPLYVVDGIPFDQDPGLSISEIESIDVLKDAASASIYGTRAAGGVILITTKKGKIGQMDIRVNSEYGFQDINPTFDLMTKEQYTYVQLTGLSINQVKTKGTVDGHIHRNPNNFTNNSTLDNLLLNDLAPIQNHSINVSGGKEGLTYNFNANYFGQEGIFYNSDFKRFNIRSNVEFKKNKWKIITGLNLRRDEKLVPLSGLTNRIYRLRPFTPQLNLDTNSLENAATSVDNPNQDFFLNEARRIASQARSFKTTDERFLNSQTGNIQIEFEPITTLKFTSRFGATFSDTKEERQIPRFDVFDTDGNLISDPDNITSLRLTDVTYSKLTSEQFLNYKKQIGKHNFNVLLGTSFEKSQNERYRVEKRSNINPAITVLDNYSDIAAVESGGLDYTRTLIGNIARIQYNFDGKYLLSASGRYDGSSQFGKDNRWGFFPSVSVGWNISDEPFWEPLKKTVNSIKMRLGYGTTGNDRFTPYSNQTVVQVGSDYVFGSDNASEDINNPDSGNVVLGTTQLDYANADLKWETNVETNLGFDIGFFKNKLTLTTDVYRNEKEDLLYQVINPPSAGVSGNNGTTIFNVGNMKNTGVEYGLKYKHIGVNSGFDWNVAATYTSNSNIVTKTSLNNPIIYLDRSFVSDAGTRELVSVITEGYEAAAFFLRETDGVIKTEEELEEYRNIDPGAQIGELKYVDQLTEDTDGDGIPDAGDGKIDDNDRVYSGSGTPDWEAGLNISASYKGFDFTMQWYGAFGAEVMNGGKAYAYQVGTHKDLFYSWTERNPTSNIPWFDGAQSSSYRGASGYFLEDGDFVRLRNISLGYSLPKKVLNTLGLSKCRFYVQGQNLITITDYSGFDPEVGGNGLSTRGIDQGRYPLSSQYRAGVQLQF</sequence>
<dbReference type="RefSeq" id="WP_092852197.1">
    <property type="nucleotide sequence ID" value="NZ_FOMI01000007.1"/>
</dbReference>
<dbReference type="Proteomes" id="UP000199439">
    <property type="component" value="Unassembled WGS sequence"/>
</dbReference>
<evidence type="ECO:0000256" key="6">
    <source>
        <dbReference type="ARBA" id="ARBA00023136"/>
    </source>
</evidence>
<keyword evidence="13" id="KW-1185">Reference proteome</keyword>
<evidence type="ECO:0000256" key="3">
    <source>
        <dbReference type="ARBA" id="ARBA00022452"/>
    </source>
</evidence>
<keyword evidence="2 8" id="KW-0813">Transport</keyword>
<dbReference type="SUPFAM" id="SSF56935">
    <property type="entry name" value="Porins"/>
    <property type="match status" value="1"/>
</dbReference>
<dbReference type="SUPFAM" id="SSF49464">
    <property type="entry name" value="Carboxypeptidase regulatory domain-like"/>
    <property type="match status" value="1"/>
</dbReference>
<dbReference type="Gene3D" id="2.60.40.1120">
    <property type="entry name" value="Carboxypeptidase-like, regulatory domain"/>
    <property type="match status" value="1"/>
</dbReference>
<dbReference type="InterPro" id="IPR023996">
    <property type="entry name" value="TonB-dep_OMP_SusC/RagA"/>
</dbReference>
<evidence type="ECO:0000256" key="4">
    <source>
        <dbReference type="ARBA" id="ARBA00022692"/>
    </source>
</evidence>
<evidence type="ECO:0000259" key="11">
    <source>
        <dbReference type="Pfam" id="PF07715"/>
    </source>
</evidence>
<comment type="subcellular location">
    <subcellularLocation>
        <location evidence="1 8">Cell outer membrane</location>
        <topology evidence="1 8">Multi-pass membrane protein</topology>
    </subcellularLocation>
</comment>
<feature type="domain" description="TonB-dependent receptor-like beta-barrel" evidence="10">
    <location>
        <begin position="407"/>
        <end position="1024"/>
    </location>
</feature>
<feature type="domain" description="TonB-dependent receptor plug" evidence="11">
    <location>
        <begin position="126"/>
        <end position="233"/>
    </location>
</feature>
<organism evidence="12 13">
    <name type="scientific">Algibacter pectinivorans</name>
    <dbReference type="NCBI Taxonomy" id="870482"/>
    <lineage>
        <taxon>Bacteria</taxon>
        <taxon>Pseudomonadati</taxon>
        <taxon>Bacteroidota</taxon>
        <taxon>Flavobacteriia</taxon>
        <taxon>Flavobacteriales</taxon>
        <taxon>Flavobacteriaceae</taxon>
        <taxon>Algibacter</taxon>
    </lineage>
</organism>
<dbReference type="InterPro" id="IPR039426">
    <property type="entry name" value="TonB-dep_rcpt-like"/>
</dbReference>
<dbReference type="Pfam" id="PF00593">
    <property type="entry name" value="TonB_dep_Rec_b-barrel"/>
    <property type="match status" value="1"/>
</dbReference>
<evidence type="ECO:0000313" key="13">
    <source>
        <dbReference type="Proteomes" id="UP000199439"/>
    </source>
</evidence>
<evidence type="ECO:0000256" key="7">
    <source>
        <dbReference type="ARBA" id="ARBA00023237"/>
    </source>
</evidence>
<dbReference type="NCBIfam" id="TIGR04056">
    <property type="entry name" value="OMP_RagA_SusC"/>
    <property type="match status" value="1"/>
</dbReference>
<dbReference type="PROSITE" id="PS52016">
    <property type="entry name" value="TONB_DEPENDENT_REC_3"/>
    <property type="match status" value="1"/>
</dbReference>
<accession>A0A1I1QQP6</accession>
<dbReference type="AlphaFoldDB" id="A0A1I1QQP6"/>
<comment type="similarity">
    <text evidence="8 9">Belongs to the TonB-dependent receptor family.</text>
</comment>
<evidence type="ECO:0000313" key="12">
    <source>
        <dbReference type="EMBL" id="SFD24431.1"/>
    </source>
</evidence>
<dbReference type="InterPro" id="IPR000531">
    <property type="entry name" value="Beta-barrel_TonB"/>
</dbReference>
<dbReference type="GO" id="GO:0009279">
    <property type="term" value="C:cell outer membrane"/>
    <property type="evidence" value="ECO:0007669"/>
    <property type="project" value="UniProtKB-SubCell"/>
</dbReference>
<keyword evidence="7 8" id="KW-0998">Cell outer membrane</keyword>
<evidence type="ECO:0000256" key="8">
    <source>
        <dbReference type="PROSITE-ProRule" id="PRU01360"/>
    </source>
</evidence>
<dbReference type="InterPro" id="IPR037066">
    <property type="entry name" value="Plug_dom_sf"/>
</dbReference>
<keyword evidence="6 8" id="KW-0472">Membrane</keyword>
<dbReference type="InterPro" id="IPR012910">
    <property type="entry name" value="Plug_dom"/>
</dbReference>
<dbReference type="InterPro" id="IPR008969">
    <property type="entry name" value="CarboxyPept-like_regulatory"/>
</dbReference>
<dbReference type="NCBIfam" id="TIGR04057">
    <property type="entry name" value="SusC_RagA_signa"/>
    <property type="match status" value="1"/>
</dbReference>
<evidence type="ECO:0000259" key="10">
    <source>
        <dbReference type="Pfam" id="PF00593"/>
    </source>
</evidence>
<dbReference type="EMBL" id="FOMI01000007">
    <property type="protein sequence ID" value="SFD24431.1"/>
    <property type="molecule type" value="Genomic_DNA"/>
</dbReference>
<gene>
    <name evidence="12" type="ORF">SAMN04487987_10762</name>
</gene>
<keyword evidence="5 9" id="KW-0798">TonB box</keyword>
<reference evidence="13" key="1">
    <citation type="submission" date="2016-10" db="EMBL/GenBank/DDBJ databases">
        <authorList>
            <person name="Varghese N."/>
            <person name="Submissions S."/>
        </authorList>
    </citation>
    <scope>NUCLEOTIDE SEQUENCE [LARGE SCALE GENOMIC DNA]</scope>
    <source>
        <strain evidence="13">DSM 25730</strain>
    </source>
</reference>
<evidence type="ECO:0000256" key="1">
    <source>
        <dbReference type="ARBA" id="ARBA00004571"/>
    </source>
</evidence>
<name>A0A1I1QQP6_9FLAO</name>
<dbReference type="Pfam" id="PF13715">
    <property type="entry name" value="CarbopepD_reg_2"/>
    <property type="match status" value="1"/>
</dbReference>
<protein>
    <submittedName>
        <fullName evidence="12">TonB-linked outer membrane protein, SusC/RagA family</fullName>
    </submittedName>
</protein>